<dbReference type="Gene3D" id="3.30.420.40">
    <property type="match status" value="2"/>
</dbReference>
<dbReference type="SUPFAM" id="SSF53067">
    <property type="entry name" value="Actin-like ATPase domain"/>
    <property type="match status" value="2"/>
</dbReference>
<dbReference type="InterPro" id="IPR018483">
    <property type="entry name" value="Carb_kinase_FGGY_CS"/>
</dbReference>
<dbReference type="InterPro" id="IPR043129">
    <property type="entry name" value="ATPase_NBD"/>
</dbReference>
<evidence type="ECO:0000256" key="2">
    <source>
        <dbReference type="ARBA" id="ARBA00022777"/>
    </source>
</evidence>
<evidence type="ECO:0000313" key="4">
    <source>
        <dbReference type="EMBL" id="QKC76299.1"/>
    </source>
</evidence>
<dbReference type="PANTHER" id="PTHR43435">
    <property type="entry name" value="RIBULOKINASE"/>
    <property type="match status" value="1"/>
</dbReference>
<evidence type="ECO:0000259" key="3">
    <source>
        <dbReference type="Pfam" id="PF02782"/>
    </source>
</evidence>
<accession>A0A6M7UEH3</accession>
<organism evidence="4 5">
    <name type="scientific">Mesorhizobium erdmanii</name>
    <dbReference type="NCBI Taxonomy" id="1777866"/>
    <lineage>
        <taxon>Bacteria</taxon>
        <taxon>Pseudomonadati</taxon>
        <taxon>Pseudomonadota</taxon>
        <taxon>Alphaproteobacteria</taxon>
        <taxon>Hyphomicrobiales</taxon>
        <taxon>Phyllobacteriaceae</taxon>
        <taxon>Mesorhizobium</taxon>
    </lineage>
</organism>
<dbReference type="AlphaFoldDB" id="A0A6M7UEH3"/>
<dbReference type="InterPro" id="IPR000577">
    <property type="entry name" value="Carb_kinase_FGGY"/>
</dbReference>
<keyword evidence="2 4" id="KW-0418">Kinase</keyword>
<protein>
    <submittedName>
        <fullName evidence="4">Carbohydrate kinase</fullName>
    </submittedName>
</protein>
<dbReference type="GO" id="GO:0019150">
    <property type="term" value="F:D-ribulokinase activity"/>
    <property type="evidence" value="ECO:0007669"/>
    <property type="project" value="TreeGrafter"/>
</dbReference>
<sequence>MIATYIIGLDYGTGSARGVLLDAATGEQIASHAHAYRHDVMTQSLPDGTLLPRSWALQNAADYLEAAQEILDVLGRGRIIESIGLGFSASSPMPATTDGTALSELYPGEPHAYVKLWKHRAAQPYADAINRRGGSFLRNFGGKLSGEWLLPKAAEIAHEAPHIWSAAGRFIESGDWLVWQLTGHEVRSLGFAAYKAQYSEAEGYPQGIVPGLSERLSVPHRIGSPGGSLSEAWRTRTGISGRAIVAVAVIDSHVVLPAVGAVSSGCLVGALGTSAVYLFLSEQFRPLPPGIEGVAKDGSVRDLWCYEAGQAGFGDTLAWFVKAFPRGADEAESFRVYNHEAARLEPGANHLVALDWWNGNRVPLADSNLSGLLIGLTTETTGVDIYRALIESLCFGARTVVDLFEAGDFAIDRVILTSGLAQNNPLLVQVMADVLGRTVEVPTIAHATAVGAAVHGAVAAELVSGFAEGTARYGARTFTPCQPRPESADAYRVLYGNYRALSGSRTVCDAMHDLNRAAPSSLDQPGEKTKSVV</sequence>
<feature type="domain" description="Carbohydrate kinase FGGY C-terminal" evidence="3">
    <location>
        <begin position="270"/>
        <end position="460"/>
    </location>
</feature>
<dbReference type="PROSITE" id="PS00445">
    <property type="entry name" value="FGGY_KINASES_2"/>
    <property type="match status" value="1"/>
</dbReference>
<dbReference type="EMBL" id="CP033361">
    <property type="protein sequence ID" value="QKC76299.1"/>
    <property type="molecule type" value="Genomic_DNA"/>
</dbReference>
<dbReference type="Pfam" id="PF02782">
    <property type="entry name" value="FGGY_C"/>
    <property type="match status" value="1"/>
</dbReference>
<dbReference type="GO" id="GO:0019321">
    <property type="term" value="P:pentose metabolic process"/>
    <property type="evidence" value="ECO:0007669"/>
    <property type="project" value="TreeGrafter"/>
</dbReference>
<dbReference type="PANTHER" id="PTHR43435:SF4">
    <property type="entry name" value="FGGY CARBOHYDRATE KINASE DOMAIN-CONTAINING PROTEIN"/>
    <property type="match status" value="1"/>
</dbReference>
<dbReference type="Proteomes" id="UP000503339">
    <property type="component" value="Chromosome"/>
</dbReference>
<dbReference type="PIRSF" id="PIRSF000538">
    <property type="entry name" value="GlpK"/>
    <property type="match status" value="1"/>
</dbReference>
<dbReference type="RefSeq" id="WP_064989593.1">
    <property type="nucleotide sequence ID" value="NZ_CP033361.1"/>
</dbReference>
<keyword evidence="1" id="KW-0808">Transferase</keyword>
<keyword evidence="5" id="KW-1185">Reference proteome</keyword>
<dbReference type="GO" id="GO:0005737">
    <property type="term" value="C:cytoplasm"/>
    <property type="evidence" value="ECO:0007669"/>
    <property type="project" value="TreeGrafter"/>
</dbReference>
<gene>
    <name evidence="4" type="ORF">EB233_12775</name>
</gene>
<evidence type="ECO:0000256" key="1">
    <source>
        <dbReference type="ARBA" id="ARBA00022679"/>
    </source>
</evidence>
<dbReference type="InterPro" id="IPR018485">
    <property type="entry name" value="FGGY_C"/>
</dbReference>
<reference evidence="4 5" key="1">
    <citation type="submission" date="2018-10" db="EMBL/GenBank/DDBJ databases">
        <authorList>
            <person name="Perry B.J."/>
            <person name="Sullivan J.T."/>
            <person name="Murphy R.J.T."/>
            <person name="Ramsay J.P."/>
            <person name="Ronson C.W."/>
        </authorList>
    </citation>
    <scope>NUCLEOTIDE SEQUENCE [LARGE SCALE GENOMIC DNA]</scope>
    <source>
        <strain evidence="4 5">NZP2014</strain>
    </source>
</reference>
<dbReference type="KEGG" id="merd:EB233_12775"/>
<proteinExistence type="predicted"/>
<name>A0A6M7UEH3_9HYPH</name>
<evidence type="ECO:0000313" key="5">
    <source>
        <dbReference type="Proteomes" id="UP000503339"/>
    </source>
</evidence>